<organism evidence="5 6">
    <name type="scientific">Pseudonocardia charpentierae</name>
    <dbReference type="NCBI Taxonomy" id="3075545"/>
    <lineage>
        <taxon>Bacteria</taxon>
        <taxon>Bacillati</taxon>
        <taxon>Actinomycetota</taxon>
        <taxon>Actinomycetes</taxon>
        <taxon>Pseudonocardiales</taxon>
        <taxon>Pseudonocardiaceae</taxon>
        <taxon>Pseudonocardia</taxon>
    </lineage>
</organism>
<evidence type="ECO:0000313" key="6">
    <source>
        <dbReference type="Proteomes" id="UP001183202"/>
    </source>
</evidence>
<dbReference type="Proteomes" id="UP001183202">
    <property type="component" value="Unassembled WGS sequence"/>
</dbReference>
<accession>A0ABU2N909</accession>
<dbReference type="Pfam" id="PF00356">
    <property type="entry name" value="LacI"/>
    <property type="match status" value="1"/>
</dbReference>
<keyword evidence="6" id="KW-1185">Reference proteome</keyword>
<dbReference type="CDD" id="cd01392">
    <property type="entry name" value="HTH_LacI"/>
    <property type="match status" value="1"/>
</dbReference>
<dbReference type="SUPFAM" id="SSF53822">
    <property type="entry name" value="Periplasmic binding protein-like I"/>
    <property type="match status" value="1"/>
</dbReference>
<dbReference type="GO" id="GO:0003677">
    <property type="term" value="F:DNA binding"/>
    <property type="evidence" value="ECO:0007669"/>
    <property type="project" value="UniProtKB-KW"/>
</dbReference>
<dbReference type="Gene3D" id="3.40.50.2300">
    <property type="match status" value="2"/>
</dbReference>
<dbReference type="CDD" id="cd06267">
    <property type="entry name" value="PBP1_LacI_sugar_binding-like"/>
    <property type="match status" value="1"/>
</dbReference>
<keyword evidence="2 5" id="KW-0238">DNA-binding</keyword>
<reference evidence="6" key="1">
    <citation type="submission" date="2023-07" db="EMBL/GenBank/DDBJ databases">
        <title>30 novel species of actinomycetes from the DSMZ collection.</title>
        <authorList>
            <person name="Nouioui I."/>
        </authorList>
    </citation>
    <scope>NUCLEOTIDE SEQUENCE [LARGE SCALE GENOMIC DNA]</scope>
    <source>
        <strain evidence="6">DSM 45834</strain>
    </source>
</reference>
<evidence type="ECO:0000313" key="5">
    <source>
        <dbReference type="EMBL" id="MDT0350436.1"/>
    </source>
</evidence>
<proteinExistence type="predicted"/>
<evidence type="ECO:0000256" key="2">
    <source>
        <dbReference type="ARBA" id="ARBA00023125"/>
    </source>
</evidence>
<dbReference type="PROSITE" id="PS50932">
    <property type="entry name" value="HTH_LACI_2"/>
    <property type="match status" value="1"/>
</dbReference>
<name>A0ABU2N909_9PSEU</name>
<feature type="domain" description="HTH lacI-type" evidence="4">
    <location>
        <begin position="18"/>
        <end position="72"/>
    </location>
</feature>
<comment type="caution">
    <text evidence="5">The sequence shown here is derived from an EMBL/GenBank/DDBJ whole genome shotgun (WGS) entry which is preliminary data.</text>
</comment>
<dbReference type="Pfam" id="PF13377">
    <property type="entry name" value="Peripla_BP_3"/>
    <property type="match status" value="1"/>
</dbReference>
<dbReference type="RefSeq" id="WP_311556470.1">
    <property type="nucleotide sequence ID" value="NZ_JAVREJ010000007.1"/>
</dbReference>
<protein>
    <submittedName>
        <fullName evidence="5">LacI family DNA-binding transcriptional regulator</fullName>
    </submittedName>
</protein>
<dbReference type="SMART" id="SM00354">
    <property type="entry name" value="HTH_LACI"/>
    <property type="match status" value="1"/>
</dbReference>
<evidence type="ECO:0000256" key="1">
    <source>
        <dbReference type="ARBA" id="ARBA00023015"/>
    </source>
</evidence>
<dbReference type="Gene3D" id="1.10.260.40">
    <property type="entry name" value="lambda repressor-like DNA-binding domains"/>
    <property type="match status" value="1"/>
</dbReference>
<dbReference type="InterPro" id="IPR046335">
    <property type="entry name" value="LacI/GalR-like_sensor"/>
</dbReference>
<keyword evidence="3" id="KW-0804">Transcription</keyword>
<evidence type="ECO:0000256" key="3">
    <source>
        <dbReference type="ARBA" id="ARBA00023163"/>
    </source>
</evidence>
<gene>
    <name evidence="5" type="ORF">RM445_12960</name>
</gene>
<dbReference type="InterPro" id="IPR000843">
    <property type="entry name" value="HTH_LacI"/>
</dbReference>
<dbReference type="SUPFAM" id="SSF47413">
    <property type="entry name" value="lambda repressor-like DNA-binding domains"/>
    <property type="match status" value="1"/>
</dbReference>
<dbReference type="PANTHER" id="PTHR30146:SF155">
    <property type="entry name" value="ALANINE RACEMASE"/>
    <property type="match status" value="1"/>
</dbReference>
<evidence type="ECO:0000259" key="4">
    <source>
        <dbReference type="PROSITE" id="PS50932"/>
    </source>
</evidence>
<keyword evidence="1" id="KW-0805">Transcription regulation</keyword>
<dbReference type="InterPro" id="IPR010982">
    <property type="entry name" value="Lambda_DNA-bd_dom_sf"/>
</dbReference>
<dbReference type="PANTHER" id="PTHR30146">
    <property type="entry name" value="LACI-RELATED TRANSCRIPTIONAL REPRESSOR"/>
    <property type="match status" value="1"/>
</dbReference>
<dbReference type="InterPro" id="IPR028082">
    <property type="entry name" value="Peripla_BP_I"/>
</dbReference>
<sequence>MNVVPDPPPHAVRRPRRASILDVAALAGVSASTVSRSLRGHSSISAATRQRVHEAAQQLSYSASPQASGLASGRTLTIGVVVPFVTRWFFVNVVAGAYEVLHEAGYDVLLYHLGTGEARDRFFERMPLSRRVDAVLTLTVPLTEEHTLALRALDMPLVTVGAALPGVSCVRIDDVGATRTAVHHLLHQGHEDIVMITGVEDEADFGFASSRCRREGYREAMEAAGLGSRIDVVSAATYGIEGGAAAMAALMDRPTLPTAVVAEYDELAIGAIRTLRRASIAVPGRMSVIGVDGHEMASVVDLTTVAQPVQEQGAVAARMLLDTLADAEASPTEVVLPTRLTVRGSTGTPWSRPSN</sequence>
<dbReference type="EMBL" id="JAVREJ010000007">
    <property type="protein sequence ID" value="MDT0350436.1"/>
    <property type="molecule type" value="Genomic_DNA"/>
</dbReference>